<proteinExistence type="predicted"/>
<sequence>MASPSSPTLISSNVCAATRRSTPSMPIRCMAATSMATPTTPSSTPPPESQEPKAPRTQGTPHAEFHLSESDPHPFRRGPHCRHRGRNSGRRARPDHLRWRECREDRDARRSQGRAEELHRLRVCRHRAQPDLRNADGGRCPRASREGRLPARRRRRLGDRRHQIHRRRDSFCRRPVGYARQARCGDPRDCFRQRPHAAGDRIGDEQRRRDHPPREQRQAGFPQRPALPPLLGPRPEQDLHPAAAPGRQRRRRRFRTHRRAIPHLPGRRQGAGPLCRRPAADPDRRRPARIARAGELRRPRQPDVDRHAGSERPDRCRRSAGLGDAHARSRTHRSARSRPCADARRGAARDAAGAACREARQVVAVRRTRLGFARRRRRSAHRSSHRAHPAVFRIAAGTDQALRLRDRCRGDRTAGGATEAAWHGGPGRASERRPRACAAGLRTRCLSGARPGELLMTDESWDFAERKVLGKPLRPAYYFGVALAMWATASLAGAIAGRSLGDRASMVSISPSRRCSSPSWPAHCRYCSDQIRCLSAA</sequence>
<feature type="compositionally biased region" description="Basic residues" evidence="1">
    <location>
        <begin position="75"/>
        <end position="91"/>
    </location>
</feature>
<feature type="compositionally biased region" description="Basic residues" evidence="1">
    <location>
        <begin position="247"/>
        <end position="261"/>
    </location>
</feature>
<feature type="compositionally biased region" description="Basic and acidic residues" evidence="1">
    <location>
        <begin position="63"/>
        <end position="74"/>
    </location>
</feature>
<dbReference type="STRING" id="1860102.ACCAA_10032"/>
<accession>A0A1A8XCY9</accession>
<gene>
    <name evidence="3" type="ORF">ACCAA_10032</name>
</gene>
<feature type="compositionally biased region" description="Polar residues" evidence="1">
    <location>
        <begin position="1"/>
        <end position="24"/>
    </location>
</feature>
<feature type="compositionally biased region" description="Low complexity" evidence="1">
    <location>
        <begin position="30"/>
        <end position="42"/>
    </location>
</feature>
<keyword evidence="2" id="KW-0472">Membrane</keyword>
<name>A0A1A8XCY9_9PROT</name>
<keyword evidence="2" id="KW-1133">Transmembrane helix</keyword>
<evidence type="ECO:0000256" key="2">
    <source>
        <dbReference type="SAM" id="Phobius"/>
    </source>
</evidence>
<evidence type="ECO:0000313" key="4">
    <source>
        <dbReference type="Proteomes" id="UP000199169"/>
    </source>
</evidence>
<evidence type="ECO:0000256" key="1">
    <source>
        <dbReference type="SAM" id="MobiDB-lite"/>
    </source>
</evidence>
<keyword evidence="4" id="KW-1185">Reference proteome</keyword>
<feature type="compositionally biased region" description="Basic and acidic residues" evidence="1">
    <location>
        <begin position="292"/>
        <end position="317"/>
    </location>
</feature>
<feature type="transmembrane region" description="Helical" evidence="2">
    <location>
        <begin position="476"/>
        <end position="496"/>
    </location>
</feature>
<feature type="region of interest" description="Disordered" evidence="1">
    <location>
        <begin position="131"/>
        <end position="168"/>
    </location>
</feature>
<protein>
    <submittedName>
        <fullName evidence="3">Uncharacterized protein</fullName>
    </submittedName>
</protein>
<feature type="compositionally biased region" description="Basic residues" evidence="1">
    <location>
        <begin position="150"/>
        <end position="168"/>
    </location>
</feature>
<organism evidence="3 4">
    <name type="scientific">Candidatus Accumulibacter aalborgensis</name>
    <dbReference type="NCBI Taxonomy" id="1860102"/>
    <lineage>
        <taxon>Bacteria</taxon>
        <taxon>Pseudomonadati</taxon>
        <taxon>Pseudomonadota</taxon>
        <taxon>Betaproteobacteria</taxon>
        <taxon>Candidatus Accumulibacter</taxon>
    </lineage>
</organism>
<feature type="region of interest" description="Disordered" evidence="1">
    <location>
        <begin position="1"/>
        <end position="93"/>
    </location>
</feature>
<feature type="region of interest" description="Disordered" evidence="1">
    <location>
        <begin position="414"/>
        <end position="433"/>
    </location>
</feature>
<feature type="region of interest" description="Disordered" evidence="1">
    <location>
        <begin position="183"/>
        <end position="344"/>
    </location>
</feature>
<dbReference type="EMBL" id="FLQX01000001">
    <property type="protein sequence ID" value="SBT03079.1"/>
    <property type="molecule type" value="Genomic_DNA"/>
</dbReference>
<dbReference type="AlphaFoldDB" id="A0A1A8XCY9"/>
<dbReference type="Proteomes" id="UP000199169">
    <property type="component" value="Unassembled WGS sequence"/>
</dbReference>
<reference evidence="3 4" key="1">
    <citation type="submission" date="2016-06" db="EMBL/GenBank/DDBJ databases">
        <authorList>
            <person name="Kjaerup R.B."/>
            <person name="Dalgaard T.S."/>
            <person name="Juul-Madsen H.R."/>
        </authorList>
    </citation>
    <scope>NUCLEOTIDE SEQUENCE [LARGE SCALE GENOMIC DNA]</scope>
    <source>
        <strain evidence="3">3</strain>
    </source>
</reference>
<keyword evidence="2" id="KW-0812">Transmembrane</keyword>
<feature type="compositionally biased region" description="Basic and acidic residues" evidence="1">
    <location>
        <begin position="183"/>
        <end position="217"/>
    </location>
</feature>
<evidence type="ECO:0000313" key="3">
    <source>
        <dbReference type="EMBL" id="SBT03079.1"/>
    </source>
</evidence>